<keyword evidence="4" id="KW-0853">WD repeat</keyword>
<dbReference type="PROSITE" id="PS50082">
    <property type="entry name" value="WD_REPEATS_2"/>
    <property type="match status" value="1"/>
</dbReference>
<organism evidence="6 7">
    <name type="scientific">Dentiscutata erythropus</name>
    <dbReference type="NCBI Taxonomy" id="1348616"/>
    <lineage>
        <taxon>Eukaryota</taxon>
        <taxon>Fungi</taxon>
        <taxon>Fungi incertae sedis</taxon>
        <taxon>Mucoromycota</taxon>
        <taxon>Glomeromycotina</taxon>
        <taxon>Glomeromycetes</taxon>
        <taxon>Diversisporales</taxon>
        <taxon>Gigasporaceae</taxon>
        <taxon>Dentiscutata</taxon>
    </lineage>
</organism>
<evidence type="ECO:0000256" key="1">
    <source>
        <dbReference type="ARBA" id="ARBA00007861"/>
    </source>
</evidence>
<evidence type="ECO:0000256" key="4">
    <source>
        <dbReference type="PROSITE-ProRule" id="PRU00221"/>
    </source>
</evidence>
<dbReference type="SUPFAM" id="SSF50978">
    <property type="entry name" value="WD40 repeat-like"/>
    <property type="match status" value="1"/>
</dbReference>
<dbReference type="Proteomes" id="UP000789405">
    <property type="component" value="Unassembled WGS sequence"/>
</dbReference>
<dbReference type="GO" id="GO:0005730">
    <property type="term" value="C:nucleolus"/>
    <property type="evidence" value="ECO:0007669"/>
    <property type="project" value="InterPro"/>
</dbReference>
<evidence type="ECO:0000313" key="6">
    <source>
        <dbReference type="EMBL" id="CAG8708495.1"/>
    </source>
</evidence>
<feature type="region of interest" description="Disordered" evidence="5">
    <location>
        <begin position="306"/>
        <end position="331"/>
    </location>
</feature>
<protein>
    <recommendedName>
        <fullName evidence="3">Ribosome biogenesis protein NSA1</fullName>
    </recommendedName>
</protein>
<keyword evidence="7" id="KW-1185">Reference proteome</keyword>
<dbReference type="GO" id="GO:0042273">
    <property type="term" value="P:ribosomal large subunit biogenesis"/>
    <property type="evidence" value="ECO:0007669"/>
    <property type="project" value="InterPro"/>
</dbReference>
<dbReference type="Gene3D" id="2.130.10.10">
    <property type="entry name" value="YVTN repeat-like/Quinoprotein amine dehydrogenase"/>
    <property type="match status" value="1"/>
</dbReference>
<evidence type="ECO:0000256" key="2">
    <source>
        <dbReference type="ARBA" id="ARBA00011187"/>
    </source>
</evidence>
<evidence type="ECO:0000313" key="7">
    <source>
        <dbReference type="Proteomes" id="UP000789405"/>
    </source>
</evidence>
<accession>A0A9N9HW95</accession>
<comment type="caution">
    <text evidence="6">The sequence shown here is derived from an EMBL/GenBank/DDBJ whole genome shotgun (WGS) entry which is preliminary data.</text>
</comment>
<proteinExistence type="inferred from homology"/>
<feature type="repeat" description="WD" evidence="4">
    <location>
        <begin position="117"/>
        <end position="159"/>
    </location>
</feature>
<sequence length="331" mass="37628">MEETPDLTMGKVCCEQGIQLMCQGKIYNDHNQIVVARNSGLVQILDPYKDGKMFKICKEFTVKEVASDAHKKNKKFPSKFVGLFANKNVLVTCVSNGIIRYQPINPDDSNNPTIDKTIGHESNLCCLRVHPKENNIFALGGRERDLTLWDVNSNPTPITKNKGSKNGIIWNGKNIKSDFADLRVPIWITDIQFLDEQNTTKILTGTKYHQIRLYDVKTQRRPVFEASVGHKAVVSLIVGRNKNEVIFSDTVGNIFTVDLRNAKNVGQYKGYPKGEFRDQRHQVYLNHKLTRVLVDDEDEKPIETIVEETANLDDNRPTAKRRKTTRKTAGK</sequence>
<dbReference type="PANTHER" id="PTHR16038">
    <property type="entry name" value="NOP SEVEN ASSOCIATED PROTEIN 1"/>
    <property type="match status" value="1"/>
</dbReference>
<reference evidence="6" key="1">
    <citation type="submission" date="2021-06" db="EMBL/GenBank/DDBJ databases">
        <authorList>
            <person name="Kallberg Y."/>
            <person name="Tangrot J."/>
            <person name="Rosling A."/>
        </authorList>
    </citation>
    <scope>NUCLEOTIDE SEQUENCE</scope>
    <source>
        <strain evidence="6">MA453B</strain>
    </source>
</reference>
<gene>
    <name evidence="6" type="ORF">DERYTH_LOCUS13426</name>
</gene>
<dbReference type="InterPro" id="IPR036322">
    <property type="entry name" value="WD40_repeat_dom_sf"/>
</dbReference>
<comment type="similarity">
    <text evidence="1">Belongs to the NSA1 family.</text>
</comment>
<evidence type="ECO:0000256" key="5">
    <source>
        <dbReference type="SAM" id="MobiDB-lite"/>
    </source>
</evidence>
<evidence type="ECO:0000256" key="3">
    <source>
        <dbReference type="ARBA" id="ARBA00014234"/>
    </source>
</evidence>
<feature type="compositionally biased region" description="Basic residues" evidence="5">
    <location>
        <begin position="318"/>
        <end position="331"/>
    </location>
</feature>
<dbReference type="InterPro" id="IPR001680">
    <property type="entry name" value="WD40_rpt"/>
</dbReference>
<dbReference type="AlphaFoldDB" id="A0A9N9HW95"/>
<dbReference type="InterPro" id="IPR037379">
    <property type="entry name" value="WDR74/Nsa1"/>
</dbReference>
<dbReference type="EMBL" id="CAJVPY010009416">
    <property type="protein sequence ID" value="CAG8708495.1"/>
    <property type="molecule type" value="Genomic_DNA"/>
</dbReference>
<comment type="subunit">
    <text evidence="2">Component of the pre-66S ribosomal particle.</text>
</comment>
<dbReference type="PANTHER" id="PTHR16038:SF4">
    <property type="entry name" value="WD REPEAT-CONTAINING PROTEIN 74"/>
    <property type="match status" value="1"/>
</dbReference>
<name>A0A9N9HW95_9GLOM</name>
<dbReference type="InterPro" id="IPR015943">
    <property type="entry name" value="WD40/YVTN_repeat-like_dom_sf"/>
</dbReference>
<dbReference type="OrthoDB" id="18388at2759"/>
<dbReference type="GO" id="GO:0030687">
    <property type="term" value="C:preribosome, large subunit precursor"/>
    <property type="evidence" value="ECO:0007669"/>
    <property type="project" value="TreeGrafter"/>
</dbReference>